<reference evidence="3 4" key="1">
    <citation type="submission" date="2015-02" db="EMBL/GenBank/DDBJ databases">
        <title>Evolution of amylase-binding proteins of oral streptococcal species.</title>
        <authorList>
            <person name="Haase E.M."/>
        </authorList>
    </citation>
    <scope>NUCLEOTIDE SEQUENCE [LARGE SCALE GENOMIC DNA]</scope>
    <source>
        <strain evidence="3 4">UC921A</strain>
    </source>
</reference>
<organism evidence="3 4">
    <name type="scientific">Streptococcus infantis</name>
    <dbReference type="NCBI Taxonomy" id="68892"/>
    <lineage>
        <taxon>Bacteria</taxon>
        <taxon>Bacillati</taxon>
        <taxon>Bacillota</taxon>
        <taxon>Bacilli</taxon>
        <taxon>Lactobacillales</taxon>
        <taxon>Streptococcaceae</taxon>
        <taxon>Streptococcus</taxon>
    </lineage>
</organism>
<comment type="caution">
    <text evidence="3">The sequence shown here is derived from an EMBL/GenBank/DDBJ whole genome shotgun (WGS) entry which is preliminary data.</text>
</comment>
<dbReference type="InterPro" id="IPR028098">
    <property type="entry name" value="Glyco_trans_4-like_N"/>
</dbReference>
<feature type="domain" description="Glycosyl transferase family 1" evidence="1">
    <location>
        <begin position="186"/>
        <end position="334"/>
    </location>
</feature>
<keyword evidence="3" id="KW-0328">Glycosyltransferase</keyword>
<evidence type="ECO:0000259" key="2">
    <source>
        <dbReference type="Pfam" id="PF13439"/>
    </source>
</evidence>
<keyword evidence="3" id="KW-0808">Transferase</keyword>
<proteinExistence type="predicted"/>
<dbReference type="GO" id="GO:0016757">
    <property type="term" value="F:glycosyltransferase activity"/>
    <property type="evidence" value="ECO:0007669"/>
    <property type="project" value="UniProtKB-KW"/>
</dbReference>
<protein>
    <submittedName>
        <fullName evidence="3">Glycosyltransferase</fullName>
        <ecNumber evidence="3">2.4.1.157</ecNumber>
    </submittedName>
</protein>
<dbReference type="SUPFAM" id="SSF53756">
    <property type="entry name" value="UDP-Glycosyltransferase/glycogen phosphorylase"/>
    <property type="match status" value="1"/>
</dbReference>
<dbReference type="RefSeq" id="WP_045613596.1">
    <property type="nucleotide sequence ID" value="NZ_JYGT01000004.1"/>
</dbReference>
<dbReference type="PANTHER" id="PTHR12526">
    <property type="entry name" value="GLYCOSYLTRANSFERASE"/>
    <property type="match status" value="1"/>
</dbReference>
<name>A0A0F2E727_9STRE</name>
<gene>
    <name evidence="3" type="ORF">TZ94_00348</name>
</gene>
<dbReference type="OrthoDB" id="9804196at2"/>
<dbReference type="Proteomes" id="UP000033489">
    <property type="component" value="Unassembled WGS sequence"/>
</dbReference>
<dbReference type="InterPro" id="IPR001296">
    <property type="entry name" value="Glyco_trans_1"/>
</dbReference>
<dbReference type="EMBL" id="JYGT01000004">
    <property type="protein sequence ID" value="KJQ78229.1"/>
    <property type="molecule type" value="Genomic_DNA"/>
</dbReference>
<evidence type="ECO:0000313" key="4">
    <source>
        <dbReference type="Proteomes" id="UP000033489"/>
    </source>
</evidence>
<evidence type="ECO:0000259" key="1">
    <source>
        <dbReference type="Pfam" id="PF00534"/>
    </source>
</evidence>
<dbReference type="PANTHER" id="PTHR12526:SF630">
    <property type="entry name" value="GLYCOSYLTRANSFERASE"/>
    <property type="match status" value="1"/>
</dbReference>
<dbReference type="Pfam" id="PF00534">
    <property type="entry name" value="Glycos_transf_1"/>
    <property type="match status" value="1"/>
</dbReference>
<dbReference type="PATRIC" id="fig|28037.216.peg.341"/>
<dbReference type="EC" id="2.4.1.157" evidence="3"/>
<sequence>MKNGKQKNNILHISRTMDIGGAERIVCQLATDLKDEFDQVHVASTGGLWEDKLAENGIQHHRILDVDSKQPATVLKILASLSKIIKENEIILVHTHHRMAAFYIRLLQMRHPKLIHVYTAHNVFKDKLPLYKFALGKAHAIAVGEAVNENLKADVGIKETAVIYNGVLMKESQDMVAEIAQTPGVKIGCIARLSEQKGLPYLIQAMSLVTNPSVSLFIVGDGELKNDLINQTKELDLEDRIHFLGYRSDVVECINSFDFLVSSSLYEGLALNVIETFMNGKTMVATDIPGIKEIVNDSNGMLVPVKDPKALTQAIEELAGKPEKRAALAAQAKRDYESKYSYPIFLDNYRNFYQSMRKGSK</sequence>
<accession>A0A0F2E727</accession>
<feature type="domain" description="Glycosyltransferase subfamily 4-like N-terminal" evidence="2">
    <location>
        <begin position="19"/>
        <end position="167"/>
    </location>
</feature>
<evidence type="ECO:0000313" key="3">
    <source>
        <dbReference type="EMBL" id="KJQ78229.1"/>
    </source>
</evidence>
<dbReference type="Gene3D" id="3.40.50.2000">
    <property type="entry name" value="Glycogen Phosphorylase B"/>
    <property type="match status" value="2"/>
</dbReference>
<dbReference type="AlphaFoldDB" id="A0A0F2E727"/>
<dbReference type="CDD" id="cd03801">
    <property type="entry name" value="GT4_PimA-like"/>
    <property type="match status" value="1"/>
</dbReference>
<dbReference type="Pfam" id="PF13439">
    <property type="entry name" value="Glyco_transf_4"/>
    <property type="match status" value="1"/>
</dbReference>